<dbReference type="EMBL" id="HACG01053037">
    <property type="protein sequence ID" value="CEK99908.1"/>
    <property type="molecule type" value="Transcribed_RNA"/>
</dbReference>
<evidence type="ECO:0000256" key="1">
    <source>
        <dbReference type="SAM" id="MobiDB-lite"/>
    </source>
</evidence>
<protein>
    <submittedName>
        <fullName evidence="2">Uncharacterized protein</fullName>
    </submittedName>
</protein>
<feature type="region of interest" description="Disordered" evidence="1">
    <location>
        <begin position="1"/>
        <end position="33"/>
    </location>
</feature>
<accession>A0A0B7C3Z2</accession>
<sequence>RRYSTSSCDSLVSQSSRRRLRRNSSSRMSEYDDDKNDLTLLTFARAGQIVYKKISSAVMKAVSMLFVSRPRRPNIVCEAEVMEQTAWIGADFMIS</sequence>
<gene>
    <name evidence="2" type="primary">ORF222417</name>
</gene>
<dbReference type="AlphaFoldDB" id="A0A0B7C3Z2"/>
<organism evidence="2">
    <name type="scientific">Arion vulgaris</name>
    <dbReference type="NCBI Taxonomy" id="1028688"/>
    <lineage>
        <taxon>Eukaryota</taxon>
        <taxon>Metazoa</taxon>
        <taxon>Spiralia</taxon>
        <taxon>Lophotrochozoa</taxon>
        <taxon>Mollusca</taxon>
        <taxon>Gastropoda</taxon>
        <taxon>Heterobranchia</taxon>
        <taxon>Euthyneura</taxon>
        <taxon>Panpulmonata</taxon>
        <taxon>Eupulmonata</taxon>
        <taxon>Stylommatophora</taxon>
        <taxon>Helicina</taxon>
        <taxon>Arionoidea</taxon>
        <taxon>Arionidae</taxon>
        <taxon>Arion</taxon>
    </lineage>
</organism>
<evidence type="ECO:0000313" key="2">
    <source>
        <dbReference type="EMBL" id="CEK99908.1"/>
    </source>
</evidence>
<name>A0A0B7C3Z2_9EUPU</name>
<proteinExistence type="predicted"/>
<feature type="non-terminal residue" evidence="2">
    <location>
        <position position="95"/>
    </location>
</feature>
<reference evidence="2" key="1">
    <citation type="submission" date="2014-12" db="EMBL/GenBank/DDBJ databases">
        <title>Insight into the proteome of Arion vulgaris.</title>
        <authorList>
            <person name="Aradska J."/>
            <person name="Bulat T."/>
            <person name="Smidak R."/>
            <person name="Sarate P."/>
            <person name="Gangsoo J."/>
            <person name="Sialana F."/>
            <person name="Bilban M."/>
            <person name="Lubec G."/>
        </authorList>
    </citation>
    <scope>NUCLEOTIDE SEQUENCE</scope>
    <source>
        <tissue evidence="2">Skin</tissue>
    </source>
</reference>
<feature type="non-terminal residue" evidence="2">
    <location>
        <position position="1"/>
    </location>
</feature>